<accession>A0A9P7SCJ2</accession>
<dbReference type="EMBL" id="SRPO01000902">
    <property type="protein sequence ID" value="KAG5928623.1"/>
    <property type="molecule type" value="Genomic_DNA"/>
</dbReference>
<evidence type="ECO:0000313" key="2">
    <source>
        <dbReference type="Proteomes" id="UP000706124"/>
    </source>
</evidence>
<comment type="caution">
    <text evidence="1">The sequence shown here is derived from an EMBL/GenBank/DDBJ whole genome shotgun (WGS) entry which is preliminary data.</text>
</comment>
<organism evidence="1 2">
    <name type="scientific">Claviceps pazoutovae</name>
    <dbReference type="NCBI Taxonomy" id="1649127"/>
    <lineage>
        <taxon>Eukaryota</taxon>
        <taxon>Fungi</taxon>
        <taxon>Dikarya</taxon>
        <taxon>Ascomycota</taxon>
        <taxon>Pezizomycotina</taxon>
        <taxon>Sordariomycetes</taxon>
        <taxon>Hypocreomycetidae</taxon>
        <taxon>Hypocreales</taxon>
        <taxon>Clavicipitaceae</taxon>
        <taxon>Claviceps</taxon>
    </lineage>
</organism>
<protein>
    <submittedName>
        <fullName evidence="1">Uncharacterized protein</fullName>
    </submittedName>
</protein>
<dbReference type="Proteomes" id="UP000706124">
    <property type="component" value="Unassembled WGS sequence"/>
</dbReference>
<gene>
    <name evidence="1" type="ORF">E4U60_007720</name>
</gene>
<sequence length="96" mass="10798">SHNARYLRVPGTRVSRFFFGSLLRKKISPFVPFHSTMTRGPFNPYVKNFCGPVELWEGPLRGVRGIASVTPDSPRVVEADPDASLALLWRKSQDVL</sequence>
<dbReference type="AlphaFoldDB" id="A0A9P7SCJ2"/>
<reference evidence="1 2" key="1">
    <citation type="journal article" date="2020" name="bioRxiv">
        <title>Whole genome comparisons of ergot fungi reveals the divergence and evolution of species within the genus Claviceps are the result of varying mechanisms driving genome evolution and host range expansion.</title>
        <authorList>
            <person name="Wyka S.A."/>
            <person name="Mondo S.J."/>
            <person name="Liu M."/>
            <person name="Dettman J."/>
            <person name="Nalam V."/>
            <person name="Broders K.D."/>
        </authorList>
    </citation>
    <scope>NUCLEOTIDE SEQUENCE [LARGE SCALE GENOMIC DNA]</scope>
    <source>
        <strain evidence="1 2">CCC 1485</strain>
    </source>
</reference>
<name>A0A9P7SCJ2_9HYPO</name>
<keyword evidence="2" id="KW-1185">Reference proteome</keyword>
<evidence type="ECO:0000313" key="1">
    <source>
        <dbReference type="EMBL" id="KAG5928623.1"/>
    </source>
</evidence>
<feature type="non-terminal residue" evidence="1">
    <location>
        <position position="1"/>
    </location>
</feature>
<proteinExistence type="predicted"/>